<evidence type="ECO:0000256" key="7">
    <source>
        <dbReference type="ARBA" id="ARBA00023136"/>
    </source>
</evidence>
<evidence type="ECO:0000259" key="9">
    <source>
        <dbReference type="Pfam" id="PF13231"/>
    </source>
</evidence>
<feature type="transmembrane region" description="Helical" evidence="8">
    <location>
        <begin position="230"/>
        <end position="251"/>
    </location>
</feature>
<keyword evidence="3" id="KW-0328">Glycosyltransferase</keyword>
<evidence type="ECO:0000256" key="3">
    <source>
        <dbReference type="ARBA" id="ARBA00022676"/>
    </source>
</evidence>
<evidence type="ECO:0000313" key="10">
    <source>
        <dbReference type="EMBL" id="HCQ40269.1"/>
    </source>
</evidence>
<keyword evidence="6 8" id="KW-1133">Transmembrane helix</keyword>
<dbReference type="PANTHER" id="PTHR33908">
    <property type="entry name" value="MANNOSYLTRANSFERASE YKCB-RELATED"/>
    <property type="match status" value="1"/>
</dbReference>
<dbReference type="GO" id="GO:0005886">
    <property type="term" value="C:plasma membrane"/>
    <property type="evidence" value="ECO:0007669"/>
    <property type="project" value="UniProtKB-SubCell"/>
</dbReference>
<proteinExistence type="predicted"/>
<evidence type="ECO:0000256" key="4">
    <source>
        <dbReference type="ARBA" id="ARBA00022679"/>
    </source>
</evidence>
<dbReference type="Pfam" id="PF13231">
    <property type="entry name" value="PMT_2"/>
    <property type="match status" value="1"/>
</dbReference>
<organism evidence="10 11">
    <name type="scientific">candidate division WWE3 bacterium</name>
    <dbReference type="NCBI Taxonomy" id="2053526"/>
    <lineage>
        <taxon>Bacteria</taxon>
        <taxon>Katanobacteria</taxon>
    </lineage>
</organism>
<dbReference type="GO" id="GO:0009103">
    <property type="term" value="P:lipopolysaccharide biosynthetic process"/>
    <property type="evidence" value="ECO:0007669"/>
    <property type="project" value="UniProtKB-ARBA"/>
</dbReference>
<gene>
    <name evidence="10" type="ORF">DIU24_00990</name>
</gene>
<evidence type="ECO:0000256" key="1">
    <source>
        <dbReference type="ARBA" id="ARBA00004651"/>
    </source>
</evidence>
<protein>
    <submittedName>
        <fullName evidence="10">Phospholipid carrier-dependent glycosyltransferase</fullName>
    </submittedName>
</protein>
<dbReference type="GO" id="GO:0016763">
    <property type="term" value="F:pentosyltransferase activity"/>
    <property type="evidence" value="ECO:0007669"/>
    <property type="project" value="TreeGrafter"/>
</dbReference>
<comment type="caution">
    <text evidence="10">The sequence shown here is derived from an EMBL/GenBank/DDBJ whole genome shotgun (WGS) entry which is preliminary data.</text>
</comment>
<feature type="transmembrane region" description="Helical" evidence="8">
    <location>
        <begin position="181"/>
        <end position="210"/>
    </location>
</feature>
<name>A0A656PLJ8_UNCKA</name>
<dbReference type="PANTHER" id="PTHR33908:SF11">
    <property type="entry name" value="MEMBRANE PROTEIN"/>
    <property type="match status" value="1"/>
</dbReference>
<keyword evidence="4 10" id="KW-0808">Transferase</keyword>
<sequence length="538" mass="62367">MMLKLLKNYKIEIIFVLLFILSRFPDLGYDVFNTDVWKWKARSYDFGTGVFTWDLEKTIQKYHPGVTLMWLGTAAIKVYNFYSGYYPVENNTQMIFQLHFVQKLFVTTAVAVTLAFGLFVLKKLFGARKALLVVALLSLEPFYIALTRVFHLEGLMSTFMFASFLWLYYYTLDVTKKKRLLLSAVFAGLAFLTKTSALFMFPYAGLILLLEGWKRSKNFAGAVRDALPKIGQWILVFAVVFVAVWPAMWAFPSQALSALYRGVSEIGIEREHVQFYFGSLVEDPGFFYYFVVLGLRSSYLLILGLAGVAVFWKKIFNEGQRKFLFYILLFVGFYFAQLIIPTKKLDRYILPNIMMLSLVTSLFWIWVLEKIKGRSFLKFIPLVAVAIIPMLYLHPDYLSYYNPIFGGLKKGINVLEPKWMIGGKEIIAFFEQKMIEDGTQPVYSDTSPERIMNGTGTPNILTVAFQEKYYTQIHPFFRRIGGFAVIEDLTPFAVKTKYFVYPVWNDVSAEEKRFGLRYIDSIYLRGVEVYRVYERTPL</sequence>
<dbReference type="InterPro" id="IPR050297">
    <property type="entry name" value="LipidA_mod_glycosyltrf_83"/>
</dbReference>
<comment type="subcellular location">
    <subcellularLocation>
        <location evidence="1">Cell membrane</location>
        <topology evidence="1">Multi-pass membrane protein</topology>
    </subcellularLocation>
</comment>
<feature type="transmembrane region" description="Helical" evidence="8">
    <location>
        <begin position="100"/>
        <end position="121"/>
    </location>
</feature>
<keyword evidence="5 8" id="KW-0812">Transmembrane</keyword>
<reference evidence="10 11" key="1">
    <citation type="journal article" date="2018" name="Nat. Biotechnol.">
        <title>A standardized bacterial taxonomy based on genome phylogeny substantially revises the tree of life.</title>
        <authorList>
            <person name="Parks D.H."/>
            <person name="Chuvochina M."/>
            <person name="Waite D.W."/>
            <person name="Rinke C."/>
            <person name="Skarshewski A."/>
            <person name="Chaumeil P.A."/>
            <person name="Hugenholtz P."/>
        </authorList>
    </citation>
    <scope>NUCLEOTIDE SEQUENCE [LARGE SCALE GENOMIC DNA]</scope>
    <source>
        <strain evidence="10">UBA12021</strain>
    </source>
</reference>
<feature type="transmembrane region" description="Helical" evidence="8">
    <location>
        <begin position="142"/>
        <end position="169"/>
    </location>
</feature>
<evidence type="ECO:0000256" key="5">
    <source>
        <dbReference type="ARBA" id="ARBA00022692"/>
    </source>
</evidence>
<keyword evidence="2" id="KW-1003">Cell membrane</keyword>
<evidence type="ECO:0000256" key="2">
    <source>
        <dbReference type="ARBA" id="ARBA00022475"/>
    </source>
</evidence>
<feature type="transmembrane region" description="Helical" evidence="8">
    <location>
        <begin position="348"/>
        <end position="368"/>
    </location>
</feature>
<evidence type="ECO:0000256" key="6">
    <source>
        <dbReference type="ARBA" id="ARBA00022989"/>
    </source>
</evidence>
<accession>A0A656PLJ8</accession>
<dbReference type="AlphaFoldDB" id="A0A656PLJ8"/>
<keyword evidence="7 8" id="KW-0472">Membrane</keyword>
<feature type="domain" description="Glycosyltransferase RgtA/B/C/D-like" evidence="9">
    <location>
        <begin position="105"/>
        <end position="217"/>
    </location>
</feature>
<feature type="transmembrane region" description="Helical" evidence="8">
    <location>
        <begin position="286"/>
        <end position="311"/>
    </location>
</feature>
<dbReference type="Proteomes" id="UP000262056">
    <property type="component" value="Unassembled WGS sequence"/>
</dbReference>
<dbReference type="EMBL" id="DQFB01000003">
    <property type="protein sequence ID" value="HCQ40269.1"/>
    <property type="molecule type" value="Genomic_DNA"/>
</dbReference>
<feature type="transmembrane region" description="Helical" evidence="8">
    <location>
        <begin position="323"/>
        <end position="342"/>
    </location>
</feature>
<feature type="transmembrane region" description="Helical" evidence="8">
    <location>
        <begin position="375"/>
        <end position="393"/>
    </location>
</feature>
<evidence type="ECO:0000256" key="8">
    <source>
        <dbReference type="SAM" id="Phobius"/>
    </source>
</evidence>
<evidence type="ECO:0000313" key="11">
    <source>
        <dbReference type="Proteomes" id="UP000262056"/>
    </source>
</evidence>
<dbReference type="InterPro" id="IPR038731">
    <property type="entry name" value="RgtA/B/C-like"/>
</dbReference>